<accession>A0ABX5M1F5</accession>
<dbReference type="NCBIfam" id="NF041532">
    <property type="entry name" value="HprT"/>
    <property type="match status" value="1"/>
</dbReference>
<keyword evidence="3" id="KW-1185">Reference proteome</keyword>
<evidence type="ECO:0008006" key="4">
    <source>
        <dbReference type="Google" id="ProtNLM"/>
    </source>
</evidence>
<dbReference type="InterPro" id="IPR048207">
    <property type="entry name" value="HprT-like"/>
</dbReference>
<protein>
    <recommendedName>
        <fullName evidence="4">Type III secretion protein HrpT</fullName>
    </recommendedName>
</protein>
<dbReference type="RefSeq" id="WP_110186392.1">
    <property type="nucleotide sequence ID" value="NZ_CP177354.1"/>
</dbReference>
<dbReference type="EMBL" id="LAPT01000021">
    <property type="protein sequence ID" value="PXF32326.1"/>
    <property type="molecule type" value="Genomic_DNA"/>
</dbReference>
<name>A0ABX5M1F5_9GAMM</name>
<evidence type="ECO:0000313" key="2">
    <source>
        <dbReference type="EMBL" id="PXF32326.1"/>
    </source>
</evidence>
<feature type="signal peptide" evidence="1">
    <location>
        <begin position="1"/>
        <end position="19"/>
    </location>
</feature>
<comment type="caution">
    <text evidence="2">The sequence shown here is derived from an EMBL/GenBank/DDBJ whole genome shotgun (WGS) entry which is preliminary data.</text>
</comment>
<sequence>MRLFILIAVVLGLAGCAAAGNKSCTTDSCSRPLSTPEKLVIWWSPSMRDGLPQDQDTTSHSFTD</sequence>
<dbReference type="PROSITE" id="PS51257">
    <property type="entry name" value="PROKAR_LIPOPROTEIN"/>
    <property type="match status" value="1"/>
</dbReference>
<evidence type="ECO:0000256" key="1">
    <source>
        <dbReference type="SAM" id="SignalP"/>
    </source>
</evidence>
<evidence type="ECO:0000313" key="3">
    <source>
        <dbReference type="Proteomes" id="UP000248090"/>
    </source>
</evidence>
<keyword evidence="1" id="KW-0732">Signal</keyword>
<feature type="chain" id="PRO_5046247565" description="Type III secretion protein HrpT" evidence="1">
    <location>
        <begin position="20"/>
        <end position="64"/>
    </location>
</feature>
<dbReference type="Proteomes" id="UP000248090">
    <property type="component" value="Unassembled WGS sequence"/>
</dbReference>
<gene>
    <name evidence="2" type="ORF">WH50_05315</name>
</gene>
<proteinExistence type="predicted"/>
<organism evidence="2 3">
    <name type="scientific">Pokkaliibacter plantistimulans</name>
    <dbReference type="NCBI Taxonomy" id="1635171"/>
    <lineage>
        <taxon>Bacteria</taxon>
        <taxon>Pseudomonadati</taxon>
        <taxon>Pseudomonadota</taxon>
        <taxon>Gammaproteobacteria</taxon>
        <taxon>Oceanospirillales</taxon>
        <taxon>Balneatrichaceae</taxon>
        <taxon>Pokkaliibacter</taxon>
    </lineage>
</organism>
<reference evidence="2 3" key="1">
    <citation type="submission" date="2015-03" db="EMBL/GenBank/DDBJ databases">
        <authorList>
            <person name="Krishnan R."/>
            <person name="Midha S."/>
            <person name="Patil P.B."/>
            <person name="Rameshkumar N."/>
        </authorList>
    </citation>
    <scope>NUCLEOTIDE SEQUENCE [LARGE SCALE GENOMIC DNA]</scope>
    <source>
        <strain evidence="2 3">L1E11</strain>
    </source>
</reference>